<gene>
    <name evidence="2" type="ORF">DNHGIG_40360</name>
</gene>
<sequence>MDKVTAAIKEYVQRESTDYAIMIDGEWGIGKTTYYLSQIAKWLDDKKDYTSIYISLYGLSSLDQVSKKILAGRWVPSLFNKFAKTKSGQFSTELGSALVSTALLNLPPEWKIVKIPKLNIDLSKLLLFDDKTVICFDDLERSKINVEELFGYVNGFVERDGLKVIFIANEKDILAKHENKVRYLEIKEKVIRFTLKFQSHTETIMPELINETIKNDQDLQNFLLINSDRISSYCRSVGALNMRMIKHALEMFGSIWAHVHDKASVSEELKFRLFFFTISIVNEHMSGKLDVSKFQEYDNQQFKLLYNMLKDQRNEENTHPIIMYVDKYFGYEGFSFSRAIIGYVCDGYLDAELLNDEIRTLLGTKAYTSIEDRLMYAPLSELSDREFETAITQILNKVTQGKYSVHFYSQLFPTMAYFTRLGLINTDLSNLKNMFLDGASRAYEHSKYLRSELVEIRNTLNAEGLSQEEKRAYLELKEFVNTLNLKLREKFLKQLATSMEQMMVNNFEAFCRKISDYEDEIMNYPVLNRIDTESIFKQLMVCTNHQLYLFQQAIATRYKHLDSMKELMEEKEALEKLRSKIRNVTNSVSQIKLSTFYLNQIASEIDIVLTRDKSFSP</sequence>
<evidence type="ECO:0000259" key="1">
    <source>
        <dbReference type="Pfam" id="PF07693"/>
    </source>
</evidence>
<dbReference type="Pfam" id="PF07693">
    <property type="entry name" value="KAP_NTPase"/>
    <property type="match status" value="1"/>
</dbReference>
<proteinExistence type="predicted"/>
<dbReference type="InterPro" id="IPR011646">
    <property type="entry name" value="KAP_P-loop"/>
</dbReference>
<dbReference type="InterPro" id="IPR027417">
    <property type="entry name" value="P-loop_NTPase"/>
</dbReference>
<keyword evidence="3" id="KW-1185">Reference proteome</keyword>
<accession>A0AAV4LKV8</accession>
<dbReference type="EMBL" id="BOQE01000002">
    <property type="protein sequence ID" value="GIM48487.1"/>
    <property type="molecule type" value="Genomic_DNA"/>
</dbReference>
<dbReference type="Gene3D" id="3.40.50.300">
    <property type="entry name" value="P-loop containing nucleotide triphosphate hydrolases"/>
    <property type="match status" value="1"/>
</dbReference>
<evidence type="ECO:0000313" key="3">
    <source>
        <dbReference type="Proteomes" id="UP001057291"/>
    </source>
</evidence>
<reference evidence="2" key="1">
    <citation type="journal article" date="2023" name="Int. J. Syst. Evol. Microbiol.">
        <title>Collibacillus ludicampi gen. nov., sp. nov., a new soil bacterium of the family Alicyclobacillaceae.</title>
        <authorList>
            <person name="Jojima T."/>
            <person name="Ioku Y."/>
            <person name="Fukuta Y."/>
            <person name="Shirasaka N."/>
            <person name="Matsumura Y."/>
            <person name="Mori M."/>
        </authorList>
    </citation>
    <scope>NUCLEOTIDE SEQUENCE</scope>
    <source>
        <strain evidence="2">TP075</strain>
    </source>
</reference>
<dbReference type="Proteomes" id="UP001057291">
    <property type="component" value="Unassembled WGS sequence"/>
</dbReference>
<dbReference type="AlphaFoldDB" id="A0AAV4LKV8"/>
<evidence type="ECO:0000313" key="2">
    <source>
        <dbReference type="EMBL" id="GIM48487.1"/>
    </source>
</evidence>
<organism evidence="2 3">
    <name type="scientific">Collibacillus ludicampi</name>
    <dbReference type="NCBI Taxonomy" id="2771369"/>
    <lineage>
        <taxon>Bacteria</taxon>
        <taxon>Bacillati</taxon>
        <taxon>Bacillota</taxon>
        <taxon>Bacilli</taxon>
        <taxon>Bacillales</taxon>
        <taxon>Alicyclobacillaceae</taxon>
        <taxon>Collibacillus</taxon>
    </lineage>
</organism>
<feature type="domain" description="KAP NTPase" evidence="1">
    <location>
        <begin position="6"/>
        <end position="251"/>
    </location>
</feature>
<comment type="caution">
    <text evidence="2">The sequence shown here is derived from an EMBL/GenBank/DDBJ whole genome shotgun (WGS) entry which is preliminary data.</text>
</comment>
<dbReference type="SUPFAM" id="SSF52540">
    <property type="entry name" value="P-loop containing nucleoside triphosphate hydrolases"/>
    <property type="match status" value="1"/>
</dbReference>
<name>A0AAV4LKV8_9BACL</name>
<dbReference type="RefSeq" id="WP_282201536.1">
    <property type="nucleotide sequence ID" value="NZ_BOQE01000002.1"/>
</dbReference>
<protein>
    <recommendedName>
        <fullName evidence="1">KAP NTPase domain-containing protein</fullName>
    </recommendedName>
</protein>